<dbReference type="AlphaFoldDB" id="A0A9D1ITW7"/>
<keyword evidence="3 4" id="KW-0443">Lipid metabolism</keyword>
<evidence type="ECO:0000313" key="6">
    <source>
        <dbReference type="EMBL" id="HIU42666.1"/>
    </source>
</evidence>
<dbReference type="Pfam" id="PF01734">
    <property type="entry name" value="Patatin"/>
    <property type="match status" value="1"/>
</dbReference>
<evidence type="ECO:0000259" key="5">
    <source>
        <dbReference type="PROSITE" id="PS51635"/>
    </source>
</evidence>
<dbReference type="GO" id="GO:0016042">
    <property type="term" value="P:lipid catabolic process"/>
    <property type="evidence" value="ECO:0007669"/>
    <property type="project" value="UniProtKB-UniRule"/>
</dbReference>
<dbReference type="Proteomes" id="UP000824073">
    <property type="component" value="Unassembled WGS sequence"/>
</dbReference>
<dbReference type="PANTHER" id="PTHR14226:SF29">
    <property type="entry name" value="NEUROPATHY TARGET ESTERASE SWS"/>
    <property type="match status" value="1"/>
</dbReference>
<evidence type="ECO:0000256" key="4">
    <source>
        <dbReference type="PROSITE-ProRule" id="PRU01161"/>
    </source>
</evidence>
<protein>
    <submittedName>
        <fullName evidence="6">Patatin-like phospholipase family protein</fullName>
    </submittedName>
</protein>
<name>A0A9D1ITW7_9CLOT</name>
<dbReference type="EMBL" id="DVMR01000001">
    <property type="protein sequence ID" value="HIU42666.1"/>
    <property type="molecule type" value="Genomic_DNA"/>
</dbReference>
<feature type="short sequence motif" description="GXSXG" evidence="4">
    <location>
        <begin position="35"/>
        <end position="39"/>
    </location>
</feature>
<dbReference type="PROSITE" id="PS51635">
    <property type="entry name" value="PNPLA"/>
    <property type="match status" value="1"/>
</dbReference>
<evidence type="ECO:0000313" key="7">
    <source>
        <dbReference type="Proteomes" id="UP000824073"/>
    </source>
</evidence>
<reference evidence="6" key="1">
    <citation type="submission" date="2020-10" db="EMBL/GenBank/DDBJ databases">
        <authorList>
            <person name="Gilroy R."/>
        </authorList>
    </citation>
    <scope>NUCLEOTIDE SEQUENCE</scope>
    <source>
        <strain evidence="6">CHK191-8634</strain>
    </source>
</reference>
<dbReference type="GO" id="GO:0016787">
    <property type="term" value="F:hydrolase activity"/>
    <property type="evidence" value="ECO:0007669"/>
    <property type="project" value="UniProtKB-UniRule"/>
</dbReference>
<reference evidence="6" key="2">
    <citation type="journal article" date="2021" name="PeerJ">
        <title>Extensive microbial diversity within the chicken gut microbiome revealed by metagenomics and culture.</title>
        <authorList>
            <person name="Gilroy R."/>
            <person name="Ravi A."/>
            <person name="Getino M."/>
            <person name="Pursley I."/>
            <person name="Horton D.L."/>
            <person name="Alikhan N.F."/>
            <person name="Baker D."/>
            <person name="Gharbi K."/>
            <person name="Hall N."/>
            <person name="Watson M."/>
            <person name="Adriaenssens E.M."/>
            <person name="Foster-Nyarko E."/>
            <person name="Jarju S."/>
            <person name="Secka A."/>
            <person name="Antonio M."/>
            <person name="Oren A."/>
            <person name="Chaudhuri R.R."/>
            <person name="La Ragione R."/>
            <person name="Hildebrand F."/>
            <person name="Pallen M.J."/>
        </authorList>
    </citation>
    <scope>NUCLEOTIDE SEQUENCE</scope>
    <source>
        <strain evidence="6">CHK191-8634</strain>
    </source>
</reference>
<dbReference type="CDD" id="cd07209">
    <property type="entry name" value="Pat_hypo_Ecoli_Z1214_like"/>
    <property type="match status" value="1"/>
</dbReference>
<feature type="short sequence motif" description="DGA/G" evidence="4">
    <location>
        <begin position="179"/>
        <end position="181"/>
    </location>
</feature>
<feature type="active site" description="Nucleophile" evidence="4">
    <location>
        <position position="37"/>
    </location>
</feature>
<dbReference type="Gene3D" id="3.40.1090.10">
    <property type="entry name" value="Cytosolic phospholipase A2 catalytic domain"/>
    <property type="match status" value="2"/>
</dbReference>
<dbReference type="InterPro" id="IPR002641">
    <property type="entry name" value="PNPLA_dom"/>
</dbReference>
<keyword evidence="2 4" id="KW-0442">Lipid degradation</keyword>
<dbReference type="InterPro" id="IPR050301">
    <property type="entry name" value="NTE"/>
</dbReference>
<feature type="domain" description="PNPLA" evidence="5">
    <location>
        <begin position="4"/>
        <end position="192"/>
    </location>
</feature>
<sequence>MLGLALEGGGARGAYHIGAMQACMEEGLSFGAIAGTSIGAINGAMFAQGDYAVARELWLKITSADLFSEEESHFLAMISRGKLSVEGLSYFREKVREALRGGGVDTSRIRAIIEKYVDVDKLLKSPVDFGLVTVSVPDFRPLELFKGQMEPDRVRDYILASASFPGMEQVSIGDKRYMDGGAYDNCPVNMLIDRGCDTVIAVRTLGLGIYRPPRDKTKTVITIMPSEKLGPIMEFDTAVTRRSIRVGYYDALRQLRHYAGRRYYLTCGFAPIPAFARLSLVDDEAVTRAAHALKISQRLPPHRLLFERLIPSLIAELDLPKTAHYGDLLGAMLENRAERAALERLAVYTPEEFWRRVRLLRPDPQCKTSVSRGACNACDILIDAM</sequence>
<dbReference type="PANTHER" id="PTHR14226">
    <property type="entry name" value="NEUROPATHY TARGET ESTERASE/SWISS CHEESE D.MELANOGASTER"/>
    <property type="match status" value="1"/>
</dbReference>
<feature type="short sequence motif" description="GXGXXG" evidence="4">
    <location>
        <begin position="8"/>
        <end position="13"/>
    </location>
</feature>
<comment type="caution">
    <text evidence="6">The sequence shown here is derived from an EMBL/GenBank/DDBJ whole genome shotgun (WGS) entry which is preliminary data.</text>
</comment>
<feature type="active site" description="Proton acceptor" evidence="4">
    <location>
        <position position="179"/>
    </location>
</feature>
<organism evidence="6 7">
    <name type="scientific">Candidatus Ventrousia excrementavium</name>
    <dbReference type="NCBI Taxonomy" id="2840961"/>
    <lineage>
        <taxon>Bacteria</taxon>
        <taxon>Bacillati</taxon>
        <taxon>Bacillota</taxon>
        <taxon>Clostridia</taxon>
        <taxon>Eubacteriales</taxon>
        <taxon>Clostridiaceae</taxon>
        <taxon>Clostridiaceae incertae sedis</taxon>
        <taxon>Candidatus Ventrousia</taxon>
    </lineage>
</organism>
<proteinExistence type="predicted"/>
<accession>A0A9D1ITW7</accession>
<evidence type="ECO:0000256" key="1">
    <source>
        <dbReference type="ARBA" id="ARBA00022801"/>
    </source>
</evidence>
<gene>
    <name evidence="6" type="ORF">IAB67_00015</name>
</gene>
<keyword evidence="1 4" id="KW-0378">Hydrolase</keyword>
<dbReference type="InterPro" id="IPR016035">
    <property type="entry name" value="Acyl_Trfase/lysoPLipase"/>
</dbReference>
<evidence type="ECO:0000256" key="2">
    <source>
        <dbReference type="ARBA" id="ARBA00022963"/>
    </source>
</evidence>
<evidence type="ECO:0000256" key="3">
    <source>
        <dbReference type="ARBA" id="ARBA00023098"/>
    </source>
</evidence>
<dbReference type="SUPFAM" id="SSF52151">
    <property type="entry name" value="FabD/lysophospholipase-like"/>
    <property type="match status" value="1"/>
</dbReference>